<dbReference type="AlphaFoldDB" id="A0AAU9D2U5"/>
<dbReference type="EMBL" id="AP025314">
    <property type="protein sequence ID" value="BDD08704.1"/>
    <property type="molecule type" value="Genomic_DNA"/>
</dbReference>
<dbReference type="InterPro" id="IPR052433">
    <property type="entry name" value="X-Pro_dipept-like"/>
</dbReference>
<keyword evidence="10" id="KW-1185">Reference proteome</keyword>
<dbReference type="SUPFAM" id="SSF53092">
    <property type="entry name" value="Creatinase/prolidase N-terminal domain"/>
    <property type="match status" value="1"/>
</dbReference>
<dbReference type="GO" id="GO:0006508">
    <property type="term" value="P:proteolysis"/>
    <property type="evidence" value="ECO:0007669"/>
    <property type="project" value="TreeGrafter"/>
</dbReference>
<keyword evidence="9" id="KW-0031">Aminopeptidase</keyword>
<keyword evidence="5" id="KW-0479">Metal-binding</keyword>
<evidence type="ECO:0000259" key="8">
    <source>
        <dbReference type="SMART" id="SM01011"/>
    </source>
</evidence>
<reference evidence="9 10" key="1">
    <citation type="submission" date="2021-12" db="EMBL/GenBank/DDBJ databases">
        <title>Genome sequencing of bacteria with rrn-lacking chromosome and rrn-plasmid.</title>
        <authorList>
            <person name="Anda M."/>
            <person name="Iwasaki W."/>
        </authorList>
    </citation>
    <scope>NUCLEOTIDE SEQUENCE [LARGE SCALE GENOMIC DNA]</scope>
    <source>
        <strain evidence="9 10">DSM 100852</strain>
    </source>
</reference>
<proteinExistence type="inferred from homology"/>
<dbReference type="GO" id="GO:0070006">
    <property type="term" value="F:metalloaminopeptidase activity"/>
    <property type="evidence" value="ECO:0007669"/>
    <property type="project" value="InterPro"/>
</dbReference>
<dbReference type="KEGG" id="fax:FUAX_11360"/>
<dbReference type="InterPro" id="IPR036005">
    <property type="entry name" value="Creatinase/aminopeptidase-like"/>
</dbReference>
<keyword evidence="7" id="KW-0464">Manganese</keyword>
<dbReference type="PANTHER" id="PTHR43226">
    <property type="entry name" value="XAA-PRO AMINOPEPTIDASE 3"/>
    <property type="match status" value="1"/>
</dbReference>
<dbReference type="InterPro" id="IPR000994">
    <property type="entry name" value="Pept_M24"/>
</dbReference>
<dbReference type="InterPro" id="IPR007865">
    <property type="entry name" value="Aminopep_P_N"/>
</dbReference>
<evidence type="ECO:0000313" key="9">
    <source>
        <dbReference type="EMBL" id="BDD08704.1"/>
    </source>
</evidence>
<dbReference type="Gene3D" id="3.90.230.10">
    <property type="entry name" value="Creatinase/methionine aminopeptidase superfamily"/>
    <property type="match status" value="1"/>
</dbReference>
<evidence type="ECO:0000256" key="4">
    <source>
        <dbReference type="ARBA" id="ARBA00012574"/>
    </source>
</evidence>
<dbReference type="SMART" id="SM01011">
    <property type="entry name" value="AMP_N"/>
    <property type="match status" value="1"/>
</dbReference>
<keyword evidence="9" id="KW-0645">Protease</keyword>
<protein>
    <recommendedName>
        <fullName evidence="4">Xaa-Pro aminopeptidase</fullName>
        <ecNumber evidence="4">3.4.11.9</ecNumber>
    </recommendedName>
</protein>
<dbReference type="GO" id="GO:0030145">
    <property type="term" value="F:manganese ion binding"/>
    <property type="evidence" value="ECO:0007669"/>
    <property type="project" value="InterPro"/>
</dbReference>
<gene>
    <name evidence="9" type="primary">pepP_1</name>
    <name evidence="9" type="ORF">FUAX_11360</name>
</gene>
<dbReference type="Gene3D" id="3.40.350.10">
    <property type="entry name" value="Creatinase/prolidase N-terminal domain"/>
    <property type="match status" value="1"/>
</dbReference>
<keyword evidence="6" id="KW-0378">Hydrolase</keyword>
<evidence type="ECO:0000313" key="10">
    <source>
        <dbReference type="Proteomes" id="UP001348817"/>
    </source>
</evidence>
<dbReference type="RefSeq" id="WP_338393946.1">
    <property type="nucleotide sequence ID" value="NZ_AP025314.1"/>
</dbReference>
<dbReference type="SUPFAM" id="SSF55920">
    <property type="entry name" value="Creatinase/aminopeptidase"/>
    <property type="match status" value="1"/>
</dbReference>
<organism evidence="9 10">
    <name type="scientific">Fulvitalea axinellae</name>
    <dbReference type="NCBI Taxonomy" id="1182444"/>
    <lineage>
        <taxon>Bacteria</taxon>
        <taxon>Pseudomonadati</taxon>
        <taxon>Bacteroidota</taxon>
        <taxon>Cytophagia</taxon>
        <taxon>Cytophagales</taxon>
        <taxon>Persicobacteraceae</taxon>
        <taxon>Fulvitalea</taxon>
    </lineage>
</organism>
<dbReference type="InterPro" id="IPR029149">
    <property type="entry name" value="Creatin/AminoP/Spt16_N"/>
</dbReference>
<dbReference type="Pfam" id="PF05195">
    <property type="entry name" value="AMP_N"/>
    <property type="match status" value="1"/>
</dbReference>
<feature type="domain" description="Aminopeptidase P N-terminal" evidence="8">
    <location>
        <begin position="6"/>
        <end position="140"/>
    </location>
</feature>
<dbReference type="Proteomes" id="UP001348817">
    <property type="component" value="Chromosome"/>
</dbReference>
<evidence type="ECO:0000256" key="2">
    <source>
        <dbReference type="ARBA" id="ARBA00001936"/>
    </source>
</evidence>
<dbReference type="PANTHER" id="PTHR43226:SF4">
    <property type="entry name" value="XAA-PRO AMINOPEPTIDASE 3"/>
    <property type="match status" value="1"/>
</dbReference>
<comment type="cofactor">
    <cofactor evidence="2">
        <name>Mn(2+)</name>
        <dbReference type="ChEBI" id="CHEBI:29035"/>
    </cofactor>
</comment>
<comment type="catalytic activity">
    <reaction evidence="1">
        <text>Release of any N-terminal amino acid, including proline, that is linked to proline, even from a dipeptide or tripeptide.</text>
        <dbReference type="EC" id="3.4.11.9"/>
    </reaction>
</comment>
<name>A0AAU9D2U5_9BACT</name>
<evidence type="ECO:0000256" key="1">
    <source>
        <dbReference type="ARBA" id="ARBA00001424"/>
    </source>
</evidence>
<comment type="similarity">
    <text evidence="3">Belongs to the peptidase M24B family.</text>
</comment>
<dbReference type="Pfam" id="PF00557">
    <property type="entry name" value="Peptidase_M24"/>
    <property type="match status" value="1"/>
</dbReference>
<sequence length="435" mass="49825">MKYDKIDTEMFVENRRRFAKKMKQDSLAVLNSNDVMPTNADGIMGFRQNNDLFYLSGIDQEESILLISPQAQDSNLREVLFITETNEHIRIWEGDKLTKEQAREISGIKNVQWLQEFESILHLMAFHADTIYLGHNEHIKTSTKEIQTREDRFIDWCKARFPLHEYGRVARITRDLRIVKSEEEINQIKKACEITGMGFERALGMIQPGVHEFEIEAELTYTFLKNRSRGHAFLPIIGSGGNACALHYVKNEDHCEDGQMILMDFGAEYANYYADITRCVPVNGTYSPRQRAVYEAVLRCLREGVKMLRPGVRLDDYEKNMASLVEKELIGLGLLDAEEVANQDPDAPLYKKYFMHGTAHHIGLDVHDVGNRMIPVREGMVLTCEPGIYIREENIGVRLENDYLVTADGPVSLTDHIPIEPDEIEDIMAKNAIPV</sequence>
<evidence type="ECO:0000256" key="3">
    <source>
        <dbReference type="ARBA" id="ARBA00008766"/>
    </source>
</evidence>
<accession>A0AAU9D2U5</accession>
<evidence type="ECO:0000256" key="7">
    <source>
        <dbReference type="ARBA" id="ARBA00023211"/>
    </source>
</evidence>
<dbReference type="EC" id="3.4.11.9" evidence="4"/>
<evidence type="ECO:0000256" key="5">
    <source>
        <dbReference type="ARBA" id="ARBA00022723"/>
    </source>
</evidence>
<evidence type="ECO:0000256" key="6">
    <source>
        <dbReference type="ARBA" id="ARBA00022801"/>
    </source>
</evidence>